<dbReference type="EMBL" id="GG673069">
    <property type="protein sequence ID" value="EER16251.1"/>
    <property type="molecule type" value="Genomic_DNA"/>
</dbReference>
<dbReference type="AlphaFoldDB" id="C5KI39"/>
<protein>
    <submittedName>
        <fullName evidence="2">Uncharacterized protein</fullName>
    </submittedName>
</protein>
<dbReference type="Proteomes" id="UP000007800">
    <property type="component" value="Unassembled WGS sequence"/>
</dbReference>
<dbReference type="GeneID" id="9061465"/>
<evidence type="ECO:0000256" key="1">
    <source>
        <dbReference type="SAM" id="MobiDB-lite"/>
    </source>
</evidence>
<evidence type="ECO:0000313" key="3">
    <source>
        <dbReference type="Proteomes" id="UP000007800"/>
    </source>
</evidence>
<gene>
    <name evidence="2" type="ORF">Pmar_PMAR003714</name>
</gene>
<accession>C5KI39</accession>
<dbReference type="OrthoDB" id="436764at2759"/>
<name>C5KI39_PERM5</name>
<feature type="region of interest" description="Disordered" evidence="1">
    <location>
        <begin position="220"/>
        <end position="256"/>
    </location>
</feature>
<dbReference type="OMA" id="HEVCLVE"/>
<dbReference type="InParanoid" id="C5KI39"/>
<keyword evidence="3" id="KW-1185">Reference proteome</keyword>
<proteinExistence type="predicted"/>
<sequence length="306" mass="33029">MATVIHVTTHATVEVLEYRRTNLEHNHEVCLVEVRIHKVFSPMSSQNVLLPLVPIVPISEGLVIDVNTRQSSMQSVHNTTPPRKEDEVVDRNPVDGVVHLFGKWSNCRRCHKLTVAEGAFCAYCGIPSPDGARRRNETTSHMGAGAGPLQPSGLRLVITTSRDGSNLFTKQREAGVVVSKALPTAAAEYPTPLSLPPPFANLKGLGRSYARSYEEEKVSLRDASGDDYSADVGDDDRLSEVSDESDCSSDSSDSSWESDCFITHGSGEIGPRLFTVVGHGDVWGDLVSPPFLGNAVGSAANFGQVM</sequence>
<reference evidence="2 3" key="1">
    <citation type="submission" date="2008-07" db="EMBL/GenBank/DDBJ databases">
        <authorList>
            <person name="El-Sayed N."/>
            <person name="Caler E."/>
            <person name="Inman J."/>
            <person name="Amedeo P."/>
            <person name="Hass B."/>
            <person name="Wortman J."/>
        </authorList>
    </citation>
    <scope>NUCLEOTIDE SEQUENCE [LARGE SCALE GENOMIC DNA]</scope>
    <source>
        <strain evidence="3">ATCC 50983 / TXsc</strain>
    </source>
</reference>
<evidence type="ECO:0000313" key="2">
    <source>
        <dbReference type="EMBL" id="EER16251.1"/>
    </source>
</evidence>
<organism evidence="3">
    <name type="scientific">Perkinsus marinus (strain ATCC 50983 / TXsc)</name>
    <dbReference type="NCBI Taxonomy" id="423536"/>
    <lineage>
        <taxon>Eukaryota</taxon>
        <taxon>Sar</taxon>
        <taxon>Alveolata</taxon>
        <taxon>Perkinsozoa</taxon>
        <taxon>Perkinsea</taxon>
        <taxon>Perkinsida</taxon>
        <taxon>Perkinsidae</taxon>
        <taxon>Perkinsus</taxon>
    </lineage>
</organism>
<dbReference type="RefSeq" id="XP_002784455.1">
    <property type="nucleotide sequence ID" value="XM_002784409.1"/>
</dbReference>